<evidence type="ECO:0000313" key="18">
    <source>
        <dbReference type="Proteomes" id="UP000078540"/>
    </source>
</evidence>
<dbReference type="GO" id="GO:0005829">
    <property type="term" value="C:cytosol"/>
    <property type="evidence" value="ECO:0007669"/>
    <property type="project" value="TreeGrafter"/>
</dbReference>
<evidence type="ECO:0000259" key="16">
    <source>
        <dbReference type="Pfam" id="PF22456"/>
    </source>
</evidence>
<evidence type="ECO:0000256" key="2">
    <source>
        <dbReference type="ARBA" id="ARBA00022670"/>
    </source>
</evidence>
<dbReference type="STRING" id="520822.A0A195BGU0"/>
<dbReference type="Pfam" id="PF00675">
    <property type="entry name" value="Peptidase_M16"/>
    <property type="match status" value="1"/>
</dbReference>
<sequence>MTYRRFRYSRYWRSRLTSISTTKHQQPAPILVSKRGIQAREDTTDEPPGAARTAVCPPERCHCRRRSELSEGSRASAPIARFLTLHGNQFSESIAMTNMSTERVEKRCDDIIKSQNDDRLYRGLVLTNKMKVILISDSTTDKSAVAMDINAGYMCDPDDLPGLAHFCEHMLFLGTKKYPQENDYNIFLSQNGGTSNASTHLDHTTYYFDVTPEKLEGALDRFAQFFLAPLFTENLTELELNAINSEHEKNVANDTWRFDQLDKSSASSDHPFSKFGTGNRETLDTIPKQKGINVRNKLLEFHEKYYSANIMSLSVLGKESLDELENMVVDLFCEVRNKEIEVPIWPEHPFKDEHFRTMWYIVPIKDTRNLDISFPLPDMRQHYRSSPEHYVSHLLGHEGEGSLLSALKAKGWCNSLVSGLRPAARGFSIFNILVDLTEEGIKHIEDIVLLVFQCINMLKLKGPIKWIYDEYRDIDNINFRFKEKSSPRTYVKFTVRALQEFPMNEILCAHLVNPEWRPDLIEEIMGYLIPQNVRIHIAAKAYENIADEIESWYGTKYKKVKISKEIMDIWNSPGFNDDLKLPPKNEFIATTFDIKPQTNIEKFPIILEDTSFVRLWYKKDDEFLVPKAKMIFDFFSPFAYMDPLSCNFTYMFIKLFRDSLNEYTYAADLAGLLWELNSGYDNKQRVLLEKIMDRMINFKVDPKRFEILKEKYIRSLKNFAAEQPYQHAVYYLVALLAEQAWLKEELLEATTYLNVEGLQQFIPQLLSKVHVECLIHGNVTVMEATDILKLIESKLTTGVPNIIPLLEQQLVLSREIKLENGCHFLYEAENNLHKSSCTMVYYPTGLQSTESNMLLELLAQIIAEPCFNTLRTKEQLGYIVFSGIRRSSGAQGLRIIVQSDKHPQYVEKRINLFLDSMLNHISTMTEEQFEENKKALATLRLEKPKMLIARCTLYWNEIVTQQYNFDRVNIEVAYLKTISRQQLLNFFKENVHSKNRHKLSVHVISTVSEKSSPDNTIEKTADLSTDEEVKKIDDILSFKNSQSLYPLVKPLEKYFLRKGVRSSKL</sequence>
<feature type="domain" description="Coenzyme PQQ synthesis protein F-like C-terminal lobe" evidence="16">
    <location>
        <begin position="857"/>
        <end position="955"/>
    </location>
</feature>
<comment type="similarity">
    <text evidence="1 12">Belongs to the peptidase M16 family.</text>
</comment>
<evidence type="ECO:0000256" key="6">
    <source>
        <dbReference type="ARBA" id="ARBA00023049"/>
    </source>
</evidence>
<dbReference type="Pfam" id="PF05193">
    <property type="entry name" value="Peptidase_M16_C"/>
    <property type="match status" value="1"/>
</dbReference>
<evidence type="ECO:0000259" key="13">
    <source>
        <dbReference type="Pfam" id="PF00675"/>
    </source>
</evidence>
<dbReference type="InterPro" id="IPR001431">
    <property type="entry name" value="Pept_M16_Zn_BS"/>
</dbReference>
<dbReference type="EC" id="3.4.24.56" evidence="8"/>
<keyword evidence="2" id="KW-0645">Protease</keyword>
<reference evidence="17 18" key="1">
    <citation type="submission" date="2015-09" db="EMBL/GenBank/DDBJ databases">
        <title>Atta colombica WGS genome.</title>
        <authorList>
            <person name="Nygaard S."/>
            <person name="Hu H."/>
            <person name="Boomsma J."/>
            <person name="Zhang G."/>
        </authorList>
    </citation>
    <scope>NUCLEOTIDE SEQUENCE [LARGE SCALE GENOMIC DNA]</scope>
    <source>
        <strain evidence="17">Treedump-2</strain>
        <tissue evidence="17">Whole body</tissue>
    </source>
</reference>
<gene>
    <name evidence="17" type="ORF">ALC53_06168</name>
</gene>
<dbReference type="Pfam" id="PF16187">
    <property type="entry name" value="Peptidase_M16_M"/>
    <property type="match status" value="1"/>
</dbReference>
<keyword evidence="4" id="KW-0378">Hydrolase</keyword>
<dbReference type="PANTHER" id="PTHR43690:SF18">
    <property type="entry name" value="INSULIN-DEGRADING ENZYME-RELATED"/>
    <property type="match status" value="1"/>
</dbReference>
<dbReference type="GO" id="GO:0005739">
    <property type="term" value="C:mitochondrion"/>
    <property type="evidence" value="ECO:0007669"/>
    <property type="project" value="TreeGrafter"/>
</dbReference>
<evidence type="ECO:0000256" key="7">
    <source>
        <dbReference type="ARBA" id="ARBA00052248"/>
    </source>
</evidence>
<dbReference type="Proteomes" id="UP000078540">
    <property type="component" value="Unassembled WGS sequence"/>
</dbReference>
<protein>
    <recommendedName>
        <fullName evidence="9">Insulin-degrading enzyme</fullName>
        <ecNumber evidence="8">3.4.24.56</ecNumber>
    </recommendedName>
    <alternativeName>
        <fullName evidence="11">Insulin protease</fullName>
    </alternativeName>
    <alternativeName>
        <fullName evidence="10">Insulysin</fullName>
    </alternativeName>
</protein>
<accession>A0A195BGU0</accession>
<dbReference type="PANTHER" id="PTHR43690">
    <property type="entry name" value="NARDILYSIN"/>
    <property type="match status" value="1"/>
</dbReference>
<name>A0A195BGU0_9HYME</name>
<evidence type="ECO:0000256" key="3">
    <source>
        <dbReference type="ARBA" id="ARBA00022723"/>
    </source>
</evidence>
<dbReference type="InterPro" id="IPR032632">
    <property type="entry name" value="Peptidase_M16_M"/>
</dbReference>
<dbReference type="GO" id="GO:0004222">
    <property type="term" value="F:metalloendopeptidase activity"/>
    <property type="evidence" value="ECO:0007669"/>
    <property type="project" value="UniProtKB-EC"/>
</dbReference>
<dbReference type="InterPro" id="IPR011765">
    <property type="entry name" value="Pept_M16_N"/>
</dbReference>
<organism evidence="17 18">
    <name type="scientific">Atta colombica</name>
    <dbReference type="NCBI Taxonomy" id="520822"/>
    <lineage>
        <taxon>Eukaryota</taxon>
        <taxon>Metazoa</taxon>
        <taxon>Ecdysozoa</taxon>
        <taxon>Arthropoda</taxon>
        <taxon>Hexapoda</taxon>
        <taxon>Insecta</taxon>
        <taxon>Pterygota</taxon>
        <taxon>Neoptera</taxon>
        <taxon>Endopterygota</taxon>
        <taxon>Hymenoptera</taxon>
        <taxon>Apocrita</taxon>
        <taxon>Aculeata</taxon>
        <taxon>Formicoidea</taxon>
        <taxon>Formicidae</taxon>
        <taxon>Myrmicinae</taxon>
        <taxon>Atta</taxon>
    </lineage>
</organism>
<dbReference type="PROSITE" id="PS00143">
    <property type="entry name" value="INSULINASE"/>
    <property type="match status" value="1"/>
</dbReference>
<keyword evidence="18" id="KW-1185">Reference proteome</keyword>
<evidence type="ECO:0000259" key="15">
    <source>
        <dbReference type="Pfam" id="PF16187"/>
    </source>
</evidence>
<feature type="domain" description="Peptidase M16 N-terminal" evidence="13">
    <location>
        <begin position="131"/>
        <end position="264"/>
    </location>
</feature>
<dbReference type="AlphaFoldDB" id="A0A195BGU0"/>
<dbReference type="Gene3D" id="3.30.830.10">
    <property type="entry name" value="Metalloenzyme, LuxS/M16 peptidase-like"/>
    <property type="match status" value="4"/>
</dbReference>
<dbReference type="InterPro" id="IPR007863">
    <property type="entry name" value="Peptidase_M16_C"/>
</dbReference>
<feature type="domain" description="Peptidase M16 C-terminal" evidence="14">
    <location>
        <begin position="295"/>
        <end position="473"/>
    </location>
</feature>
<dbReference type="FunFam" id="3.30.830.10:FF:000004">
    <property type="entry name" value="Putative insulin-degrading enzyme"/>
    <property type="match status" value="1"/>
</dbReference>
<evidence type="ECO:0000259" key="14">
    <source>
        <dbReference type="Pfam" id="PF05193"/>
    </source>
</evidence>
<dbReference type="Pfam" id="PF22456">
    <property type="entry name" value="PqqF-like_C_4"/>
    <property type="match status" value="1"/>
</dbReference>
<evidence type="ECO:0000256" key="12">
    <source>
        <dbReference type="RuleBase" id="RU004447"/>
    </source>
</evidence>
<evidence type="ECO:0000313" key="17">
    <source>
        <dbReference type="EMBL" id="KYM83436.1"/>
    </source>
</evidence>
<dbReference type="EMBL" id="KQ976490">
    <property type="protein sequence ID" value="KYM83436.1"/>
    <property type="molecule type" value="Genomic_DNA"/>
</dbReference>
<evidence type="ECO:0000256" key="10">
    <source>
        <dbReference type="ARBA" id="ARBA00074992"/>
    </source>
</evidence>
<evidence type="ECO:0000256" key="11">
    <source>
        <dbReference type="ARBA" id="ARBA00080349"/>
    </source>
</evidence>
<keyword evidence="6" id="KW-0482">Metalloprotease</keyword>
<comment type="catalytic activity">
    <reaction evidence="7">
        <text>Degradation of insulin, glucagon and other polypeptides. No action on proteins.</text>
        <dbReference type="EC" id="3.4.24.56"/>
    </reaction>
</comment>
<feature type="domain" description="Peptidase M16 middle/third" evidence="15">
    <location>
        <begin position="479"/>
        <end position="749"/>
    </location>
</feature>
<dbReference type="GO" id="GO:0051603">
    <property type="term" value="P:proteolysis involved in protein catabolic process"/>
    <property type="evidence" value="ECO:0007669"/>
    <property type="project" value="TreeGrafter"/>
</dbReference>
<dbReference type="FunFam" id="3.30.830.10:FF:000005">
    <property type="entry name" value="nardilysin isoform X1"/>
    <property type="match status" value="1"/>
</dbReference>
<dbReference type="InterPro" id="IPR054734">
    <property type="entry name" value="PqqF-like_C_4"/>
</dbReference>
<proteinExistence type="inferred from homology"/>
<dbReference type="InterPro" id="IPR050626">
    <property type="entry name" value="Peptidase_M16"/>
</dbReference>
<evidence type="ECO:0000256" key="8">
    <source>
        <dbReference type="ARBA" id="ARBA00066874"/>
    </source>
</evidence>
<dbReference type="GO" id="GO:0046872">
    <property type="term" value="F:metal ion binding"/>
    <property type="evidence" value="ECO:0007669"/>
    <property type="project" value="UniProtKB-KW"/>
</dbReference>
<dbReference type="SUPFAM" id="SSF63411">
    <property type="entry name" value="LuxS/MPP-like metallohydrolase"/>
    <property type="match status" value="4"/>
</dbReference>
<dbReference type="FunFam" id="3.30.830.10:FF:000003">
    <property type="entry name" value="Insulin-degrading enzyme"/>
    <property type="match status" value="1"/>
</dbReference>
<evidence type="ECO:0000256" key="5">
    <source>
        <dbReference type="ARBA" id="ARBA00022833"/>
    </source>
</evidence>
<keyword evidence="3" id="KW-0479">Metal-binding</keyword>
<evidence type="ECO:0000256" key="9">
    <source>
        <dbReference type="ARBA" id="ARBA00070422"/>
    </source>
</evidence>
<dbReference type="GO" id="GO:0043171">
    <property type="term" value="P:peptide catabolic process"/>
    <property type="evidence" value="ECO:0007669"/>
    <property type="project" value="TreeGrafter"/>
</dbReference>
<dbReference type="InterPro" id="IPR011249">
    <property type="entry name" value="Metalloenz_LuxS/M16"/>
</dbReference>
<keyword evidence="5" id="KW-0862">Zinc</keyword>
<evidence type="ECO:0000256" key="1">
    <source>
        <dbReference type="ARBA" id="ARBA00007261"/>
    </source>
</evidence>
<evidence type="ECO:0000256" key="4">
    <source>
        <dbReference type="ARBA" id="ARBA00022801"/>
    </source>
</evidence>